<protein>
    <recommendedName>
        <fullName evidence="1">WAP domain-containing protein</fullName>
    </recommendedName>
</protein>
<proteinExistence type="predicted"/>
<evidence type="ECO:0000313" key="2">
    <source>
        <dbReference type="EMBL" id="CAD7243680.1"/>
    </source>
</evidence>
<gene>
    <name evidence="2" type="ORF">DSTB1V02_LOCUS3594</name>
</gene>
<dbReference type="InterPro" id="IPR036645">
    <property type="entry name" value="Elafin-like_sf"/>
</dbReference>
<dbReference type="SMART" id="SM00217">
    <property type="entry name" value="WAP"/>
    <property type="match status" value="1"/>
</dbReference>
<dbReference type="GO" id="GO:0030414">
    <property type="term" value="F:peptidase inhibitor activity"/>
    <property type="evidence" value="ECO:0007669"/>
    <property type="project" value="InterPro"/>
</dbReference>
<dbReference type="Gene3D" id="4.10.75.10">
    <property type="entry name" value="Elafin-like"/>
    <property type="match status" value="1"/>
</dbReference>
<evidence type="ECO:0000313" key="3">
    <source>
        <dbReference type="Proteomes" id="UP000677054"/>
    </source>
</evidence>
<organism evidence="2">
    <name type="scientific">Darwinula stevensoni</name>
    <dbReference type="NCBI Taxonomy" id="69355"/>
    <lineage>
        <taxon>Eukaryota</taxon>
        <taxon>Metazoa</taxon>
        <taxon>Ecdysozoa</taxon>
        <taxon>Arthropoda</taxon>
        <taxon>Crustacea</taxon>
        <taxon>Oligostraca</taxon>
        <taxon>Ostracoda</taxon>
        <taxon>Podocopa</taxon>
        <taxon>Podocopida</taxon>
        <taxon>Darwinulocopina</taxon>
        <taxon>Darwinuloidea</taxon>
        <taxon>Darwinulidae</taxon>
        <taxon>Darwinula</taxon>
    </lineage>
</organism>
<dbReference type="AlphaFoldDB" id="A0A7R8X6E2"/>
<dbReference type="PROSITE" id="PS51390">
    <property type="entry name" value="WAP"/>
    <property type="match status" value="1"/>
</dbReference>
<dbReference type="CDD" id="cd00199">
    <property type="entry name" value="WAP"/>
    <property type="match status" value="1"/>
</dbReference>
<dbReference type="GO" id="GO:0005576">
    <property type="term" value="C:extracellular region"/>
    <property type="evidence" value="ECO:0007669"/>
    <property type="project" value="InterPro"/>
</dbReference>
<evidence type="ECO:0000259" key="1">
    <source>
        <dbReference type="PROSITE" id="PS51390"/>
    </source>
</evidence>
<dbReference type="PRINTS" id="PR00003">
    <property type="entry name" value="4DISULPHCORE"/>
</dbReference>
<feature type="domain" description="WAP" evidence="1">
    <location>
        <begin position="35"/>
        <end position="86"/>
    </location>
</feature>
<sequence length="126" mass="13881">MMKIGARGARAWVEAYVLHGRDIPILDDTLRVVTGKEKGGRCPKPQDRNELTCNEEQEDQCSSDGDCSGDGKCCFTGCARICIHPLYTGNSIAHVLSRRVSRPSLMALTQERRDEIRGRLGGAECD</sequence>
<dbReference type="EMBL" id="CAJPEV010000478">
    <property type="protein sequence ID" value="CAG0885679.1"/>
    <property type="molecule type" value="Genomic_DNA"/>
</dbReference>
<dbReference type="Pfam" id="PF00095">
    <property type="entry name" value="WAP"/>
    <property type="match status" value="1"/>
</dbReference>
<accession>A0A7R8X6E2</accession>
<keyword evidence="3" id="KW-1185">Reference proteome</keyword>
<dbReference type="SUPFAM" id="SSF57256">
    <property type="entry name" value="Elafin-like"/>
    <property type="match status" value="1"/>
</dbReference>
<dbReference type="EMBL" id="LR899995">
    <property type="protein sequence ID" value="CAD7243680.1"/>
    <property type="molecule type" value="Genomic_DNA"/>
</dbReference>
<reference evidence="2" key="1">
    <citation type="submission" date="2020-11" db="EMBL/GenBank/DDBJ databases">
        <authorList>
            <person name="Tran Van P."/>
        </authorList>
    </citation>
    <scope>NUCLEOTIDE SEQUENCE</scope>
</reference>
<dbReference type="Proteomes" id="UP000677054">
    <property type="component" value="Unassembled WGS sequence"/>
</dbReference>
<name>A0A7R8X6E2_9CRUS</name>
<dbReference type="InterPro" id="IPR008197">
    <property type="entry name" value="WAP_dom"/>
</dbReference>